<dbReference type="AlphaFoldDB" id="A0AAW1W3R8"/>
<dbReference type="Proteomes" id="UP001457282">
    <property type="component" value="Unassembled WGS sequence"/>
</dbReference>
<dbReference type="GO" id="GO:0016887">
    <property type="term" value="F:ATP hydrolysis activity"/>
    <property type="evidence" value="ECO:0007669"/>
    <property type="project" value="InterPro"/>
</dbReference>
<evidence type="ECO:0000256" key="3">
    <source>
        <dbReference type="ARBA" id="ARBA00022741"/>
    </source>
</evidence>
<evidence type="ECO:0000256" key="2">
    <source>
        <dbReference type="ARBA" id="ARBA00007025"/>
    </source>
</evidence>
<dbReference type="EMBL" id="JBEDUW010000006">
    <property type="protein sequence ID" value="KAK9919404.1"/>
    <property type="molecule type" value="Genomic_DNA"/>
</dbReference>
<feature type="region of interest" description="Disordered" evidence="9">
    <location>
        <begin position="406"/>
        <end position="437"/>
    </location>
</feature>
<dbReference type="GO" id="GO:0005634">
    <property type="term" value="C:nucleus"/>
    <property type="evidence" value="ECO:0007669"/>
    <property type="project" value="UniProtKB-SubCell"/>
</dbReference>
<dbReference type="GO" id="GO:0003677">
    <property type="term" value="F:DNA binding"/>
    <property type="evidence" value="ECO:0007669"/>
    <property type="project" value="UniProtKB-KW"/>
</dbReference>
<evidence type="ECO:0000256" key="1">
    <source>
        <dbReference type="ARBA" id="ARBA00004123"/>
    </source>
</evidence>
<evidence type="ECO:0000256" key="9">
    <source>
        <dbReference type="SAM" id="MobiDB-lite"/>
    </source>
</evidence>
<dbReference type="GO" id="GO:0004386">
    <property type="term" value="F:helicase activity"/>
    <property type="evidence" value="ECO:0007669"/>
    <property type="project" value="UniProtKB-KW"/>
</dbReference>
<dbReference type="PANTHER" id="PTHR45797">
    <property type="entry name" value="RAD54-LIKE"/>
    <property type="match status" value="1"/>
</dbReference>
<evidence type="ECO:0000313" key="11">
    <source>
        <dbReference type="Proteomes" id="UP001457282"/>
    </source>
</evidence>
<proteinExistence type="inferred from homology"/>
<keyword evidence="3" id="KW-0547">Nucleotide-binding</keyword>
<keyword evidence="8" id="KW-0175">Coiled coil</keyword>
<dbReference type="InterPro" id="IPR044574">
    <property type="entry name" value="ARIP4-like"/>
</dbReference>
<dbReference type="GO" id="GO:0005524">
    <property type="term" value="F:ATP binding"/>
    <property type="evidence" value="ECO:0007669"/>
    <property type="project" value="UniProtKB-KW"/>
</dbReference>
<accession>A0AAW1W3R8</accession>
<evidence type="ECO:0000256" key="7">
    <source>
        <dbReference type="ARBA" id="ARBA00023242"/>
    </source>
</evidence>
<sequence>MEESHDMVEDIESGSSDSGSDSFIDDSEVDEVSISGQDDGLHLEEPLSDKEIEELIAEFLEVESKAAEAQEALEKESLAKVESEVREELAQTLHGNDLETALADEMATLIEYWKSELDELETESAHLLEQLDGAGIELPSLYRWIESQAPNGCCTEAWKTRIHWVGSQVTGEFTESRADAEKYLQTHRPVRRKHGKLLEDGASGFLQKKLSEEGSKDVVTTEVDWCSLNKLFSDGATKDSASFGSKHWASVYLASTPHQAAEMGLEFPGVNEVEEIDDIDGNSSDPFVAAAVANERELDLSEVQKKSYRKVKEEDDANVDRKLQVHLKRRRYQKRCKQDVSRKDVFSIDQDVSRKDVFSIDQVIESNMGQSLSMLDSSTCISNEEIDDDGLETSNGIDKERIMCNGAPPAPDSAEVRGSKRLNESDELNIDNKRVEL</sequence>
<evidence type="ECO:0000256" key="8">
    <source>
        <dbReference type="SAM" id="Coils"/>
    </source>
</evidence>
<feature type="compositionally biased region" description="Basic and acidic residues" evidence="9">
    <location>
        <begin position="414"/>
        <end position="437"/>
    </location>
</feature>
<keyword evidence="4" id="KW-0378">Hydrolase</keyword>
<evidence type="ECO:0000256" key="5">
    <source>
        <dbReference type="ARBA" id="ARBA00022840"/>
    </source>
</evidence>
<feature type="coiled-coil region" evidence="8">
    <location>
        <begin position="103"/>
        <end position="137"/>
    </location>
</feature>
<keyword evidence="5" id="KW-0067">ATP-binding</keyword>
<dbReference type="PANTHER" id="PTHR45797:SF1">
    <property type="entry name" value="HELICASE ARIP4"/>
    <property type="match status" value="1"/>
</dbReference>
<keyword evidence="7" id="KW-0539">Nucleus</keyword>
<evidence type="ECO:0000313" key="10">
    <source>
        <dbReference type="EMBL" id="KAK9919404.1"/>
    </source>
</evidence>
<evidence type="ECO:0000256" key="6">
    <source>
        <dbReference type="ARBA" id="ARBA00023125"/>
    </source>
</evidence>
<feature type="compositionally biased region" description="Low complexity" evidence="9">
    <location>
        <begin position="13"/>
        <end position="22"/>
    </location>
</feature>
<feature type="region of interest" description="Disordered" evidence="9">
    <location>
        <begin position="1"/>
        <end position="46"/>
    </location>
</feature>
<evidence type="ECO:0000256" key="4">
    <source>
        <dbReference type="ARBA" id="ARBA00022806"/>
    </source>
</evidence>
<keyword evidence="4" id="KW-0347">Helicase</keyword>
<comment type="subcellular location">
    <subcellularLocation>
        <location evidence="1">Nucleus</location>
    </subcellularLocation>
</comment>
<gene>
    <name evidence="10" type="ORF">M0R45_027997</name>
</gene>
<keyword evidence="6" id="KW-0238">DNA-binding</keyword>
<protein>
    <submittedName>
        <fullName evidence="10">Uncharacterized protein</fullName>
    </submittedName>
</protein>
<name>A0AAW1W3R8_RUBAR</name>
<reference evidence="10 11" key="1">
    <citation type="journal article" date="2023" name="G3 (Bethesda)">
        <title>A chromosome-length genome assembly and annotation of blackberry (Rubus argutus, cv. 'Hillquist').</title>
        <authorList>
            <person name="Bruna T."/>
            <person name="Aryal R."/>
            <person name="Dudchenko O."/>
            <person name="Sargent D.J."/>
            <person name="Mead D."/>
            <person name="Buti M."/>
            <person name="Cavallini A."/>
            <person name="Hytonen T."/>
            <person name="Andres J."/>
            <person name="Pham M."/>
            <person name="Weisz D."/>
            <person name="Mascagni F."/>
            <person name="Usai G."/>
            <person name="Natali L."/>
            <person name="Bassil N."/>
            <person name="Fernandez G.E."/>
            <person name="Lomsadze A."/>
            <person name="Armour M."/>
            <person name="Olukolu B."/>
            <person name="Poorten T."/>
            <person name="Britton C."/>
            <person name="Davik J."/>
            <person name="Ashrafi H."/>
            <person name="Aiden E.L."/>
            <person name="Borodovsky M."/>
            <person name="Worthington M."/>
        </authorList>
    </citation>
    <scope>NUCLEOTIDE SEQUENCE [LARGE SCALE GENOMIC DNA]</scope>
    <source>
        <strain evidence="10">PI 553951</strain>
    </source>
</reference>
<comment type="similarity">
    <text evidence="2">Belongs to the SNF2/RAD54 helicase family.</text>
</comment>
<organism evidence="10 11">
    <name type="scientific">Rubus argutus</name>
    <name type="common">Southern blackberry</name>
    <dbReference type="NCBI Taxonomy" id="59490"/>
    <lineage>
        <taxon>Eukaryota</taxon>
        <taxon>Viridiplantae</taxon>
        <taxon>Streptophyta</taxon>
        <taxon>Embryophyta</taxon>
        <taxon>Tracheophyta</taxon>
        <taxon>Spermatophyta</taxon>
        <taxon>Magnoliopsida</taxon>
        <taxon>eudicotyledons</taxon>
        <taxon>Gunneridae</taxon>
        <taxon>Pentapetalae</taxon>
        <taxon>rosids</taxon>
        <taxon>fabids</taxon>
        <taxon>Rosales</taxon>
        <taxon>Rosaceae</taxon>
        <taxon>Rosoideae</taxon>
        <taxon>Rosoideae incertae sedis</taxon>
        <taxon>Rubus</taxon>
    </lineage>
</organism>
<comment type="caution">
    <text evidence="10">The sequence shown here is derived from an EMBL/GenBank/DDBJ whole genome shotgun (WGS) entry which is preliminary data.</text>
</comment>
<keyword evidence="11" id="KW-1185">Reference proteome</keyword>